<proteinExistence type="inferred from homology"/>
<evidence type="ECO:0000313" key="5">
    <source>
        <dbReference type="EMBL" id="MBU9714662.1"/>
    </source>
</evidence>
<evidence type="ECO:0000313" key="6">
    <source>
        <dbReference type="Proteomes" id="UP000784880"/>
    </source>
</evidence>
<evidence type="ECO:0000256" key="1">
    <source>
        <dbReference type="ARBA" id="ARBA00001933"/>
    </source>
</evidence>
<keyword evidence="2" id="KW-0663">Pyridoxal phosphate</keyword>
<name>A0ABS6JLV8_9BACI</name>
<dbReference type="PROSITE" id="PS00595">
    <property type="entry name" value="AA_TRANSFER_CLASS_5"/>
    <property type="match status" value="1"/>
</dbReference>
<comment type="cofactor">
    <cofactor evidence="1">
        <name>pyridoxal 5'-phosphate</name>
        <dbReference type="ChEBI" id="CHEBI:597326"/>
    </cofactor>
</comment>
<dbReference type="InterPro" id="IPR020578">
    <property type="entry name" value="Aminotrans_V_PyrdxlP_BS"/>
</dbReference>
<dbReference type="RefSeq" id="WP_217069419.1">
    <property type="nucleotide sequence ID" value="NZ_JAHQCS010000183.1"/>
</dbReference>
<dbReference type="PANTHER" id="PTHR11601:SF50">
    <property type="entry name" value="CYSTEINE DESULFURASE ISCS 2-RELATED"/>
    <property type="match status" value="1"/>
</dbReference>
<sequence length="379" mass="41580">MIYFDNSATTKPYKEVIDTYIKSATDFFGNPSSLHPLGKASERLLLQARERAAQLLQVKAKEIVFTSGGTEGNNLAIKGIARQNRNRGTHLITSNMEHASSLEAFQQLEAEGFKVTFLKADHNGIVSPEQVRDAISHDTILVSLIHVNNEIGSIQPIEQIGKLIGNYPKALFHVDHVQGIGKVPLPLHRVDLATMSAHKFHGLKGTGLLYVRDSVLLNPLLSGGSQERKVRAGTENVPGAVAMVKALRMVLEKSEQLTESLFEINRWLEAECVKIPGVFINSPGDRAPHILNLSVPGIKPEVIVQALAEKDIYVSTKSACSSKQSEPSRILQGIGLSEDRASSGIRLSLTYENTMDEAKEFINSFTEVVISLKKVVEKE</sequence>
<dbReference type="Pfam" id="PF00266">
    <property type="entry name" value="Aminotran_5"/>
    <property type="match status" value="1"/>
</dbReference>
<evidence type="ECO:0000259" key="4">
    <source>
        <dbReference type="Pfam" id="PF00266"/>
    </source>
</evidence>
<evidence type="ECO:0000256" key="3">
    <source>
        <dbReference type="RuleBase" id="RU004075"/>
    </source>
</evidence>
<feature type="domain" description="Aminotransferase class V" evidence="4">
    <location>
        <begin position="2"/>
        <end position="360"/>
    </location>
</feature>
<dbReference type="Proteomes" id="UP000784880">
    <property type="component" value="Unassembled WGS sequence"/>
</dbReference>
<accession>A0ABS6JLV8</accession>
<dbReference type="PIRSF" id="PIRSF005572">
    <property type="entry name" value="NifS"/>
    <property type="match status" value="1"/>
</dbReference>
<organism evidence="5 6">
    <name type="scientific">Evansella tamaricis</name>
    <dbReference type="NCBI Taxonomy" id="2069301"/>
    <lineage>
        <taxon>Bacteria</taxon>
        <taxon>Bacillati</taxon>
        <taxon>Bacillota</taxon>
        <taxon>Bacilli</taxon>
        <taxon>Bacillales</taxon>
        <taxon>Bacillaceae</taxon>
        <taxon>Evansella</taxon>
    </lineage>
</organism>
<protein>
    <submittedName>
        <fullName evidence="5">Cysteine desulfurase</fullName>
    </submittedName>
</protein>
<dbReference type="InterPro" id="IPR000192">
    <property type="entry name" value="Aminotrans_V_dom"/>
</dbReference>
<dbReference type="InterPro" id="IPR016454">
    <property type="entry name" value="Cysteine_dSase"/>
</dbReference>
<dbReference type="EMBL" id="JAHQCS010000183">
    <property type="protein sequence ID" value="MBU9714662.1"/>
    <property type="molecule type" value="Genomic_DNA"/>
</dbReference>
<comment type="similarity">
    <text evidence="3">Belongs to the class-V pyridoxal-phosphate-dependent aminotransferase family.</text>
</comment>
<gene>
    <name evidence="5" type="ORF">KS419_23230</name>
</gene>
<dbReference type="PANTHER" id="PTHR11601">
    <property type="entry name" value="CYSTEINE DESULFURYLASE FAMILY MEMBER"/>
    <property type="match status" value="1"/>
</dbReference>
<evidence type="ECO:0000256" key="2">
    <source>
        <dbReference type="ARBA" id="ARBA00022898"/>
    </source>
</evidence>
<keyword evidence="6" id="KW-1185">Reference proteome</keyword>
<comment type="caution">
    <text evidence="5">The sequence shown here is derived from an EMBL/GenBank/DDBJ whole genome shotgun (WGS) entry which is preliminary data.</text>
</comment>
<reference evidence="5 6" key="1">
    <citation type="submission" date="2021-06" db="EMBL/GenBank/DDBJ databases">
        <title>Bacillus sp. RD4P76, an endophyte from a halophyte.</title>
        <authorList>
            <person name="Sun J.-Q."/>
        </authorList>
    </citation>
    <scope>NUCLEOTIDE SEQUENCE [LARGE SCALE GENOMIC DNA]</scope>
    <source>
        <strain evidence="5 6">CGMCC 1.15917</strain>
    </source>
</reference>